<reference evidence="1 2" key="1">
    <citation type="submission" date="2019-09" db="EMBL/GenBank/DDBJ databases">
        <authorList>
            <person name="Criscuolo A."/>
        </authorList>
    </citation>
    <scope>NUCLEOTIDE SEQUENCE [LARGE SCALE GENOMIC DNA]</scope>
    <source>
        <strain evidence="2">3(2)</strain>
    </source>
</reference>
<sequence length="131" mass="15317">MDPVESGKLALRAYKEGYIVVFDQKDGMEVKTDDDFAEAPEAYEYCREELFNHYADEPLDDDPEGRSLRQIEEPADLLEGFQEFSIEYMFFRLSEKFDSASLEEVLAACKARCFFPPWYVFKQGKRIYSFG</sequence>
<name>A0A5K1I4U0_9GAMM</name>
<evidence type="ECO:0000313" key="2">
    <source>
        <dbReference type="Proteomes" id="UP000326725"/>
    </source>
</evidence>
<keyword evidence="2" id="KW-1185">Reference proteome</keyword>
<organism evidence="1 2">
    <name type="scientific">Halomonas lysinitropha</name>
    <dbReference type="NCBI Taxonomy" id="2607506"/>
    <lineage>
        <taxon>Bacteria</taxon>
        <taxon>Pseudomonadati</taxon>
        <taxon>Pseudomonadota</taxon>
        <taxon>Gammaproteobacteria</taxon>
        <taxon>Oceanospirillales</taxon>
        <taxon>Halomonadaceae</taxon>
        <taxon>Halomonas</taxon>
    </lineage>
</organism>
<dbReference type="Proteomes" id="UP000326725">
    <property type="component" value="Unassembled WGS sequence"/>
</dbReference>
<evidence type="ECO:0000313" key="1">
    <source>
        <dbReference type="EMBL" id="VVZ96496.1"/>
    </source>
</evidence>
<proteinExistence type="predicted"/>
<accession>A0A5K1I4U0</accession>
<dbReference type="AlphaFoldDB" id="A0A5K1I4U0"/>
<dbReference type="RefSeq" id="WP_151444281.1">
    <property type="nucleotide sequence ID" value="NZ_CABVOU010000039.1"/>
</dbReference>
<protein>
    <submittedName>
        <fullName evidence="1">Uncharacterized protein</fullName>
    </submittedName>
</protein>
<dbReference type="EMBL" id="CABVOU010000039">
    <property type="protein sequence ID" value="VVZ96496.1"/>
    <property type="molecule type" value="Genomic_DNA"/>
</dbReference>
<gene>
    <name evidence="1" type="ORF">HALO32_02597</name>
</gene>